<dbReference type="OrthoDB" id="421154at2759"/>
<dbReference type="GO" id="GO:0000266">
    <property type="term" value="P:mitochondrial fission"/>
    <property type="evidence" value="ECO:0007669"/>
    <property type="project" value="InterPro"/>
</dbReference>
<proteinExistence type="predicted"/>
<dbReference type="InterPro" id="IPR016543">
    <property type="entry name" value="Fis1"/>
</dbReference>
<organism evidence="2 3">
    <name type="scientific">Dichanthelium oligosanthes</name>
    <dbReference type="NCBI Taxonomy" id="888268"/>
    <lineage>
        <taxon>Eukaryota</taxon>
        <taxon>Viridiplantae</taxon>
        <taxon>Streptophyta</taxon>
        <taxon>Embryophyta</taxon>
        <taxon>Tracheophyta</taxon>
        <taxon>Spermatophyta</taxon>
        <taxon>Magnoliopsida</taxon>
        <taxon>Liliopsida</taxon>
        <taxon>Poales</taxon>
        <taxon>Poaceae</taxon>
        <taxon>PACMAD clade</taxon>
        <taxon>Panicoideae</taxon>
        <taxon>Panicodae</taxon>
        <taxon>Paniceae</taxon>
        <taxon>Dichantheliinae</taxon>
        <taxon>Dichanthelium</taxon>
    </lineage>
</organism>
<reference evidence="2 3" key="1">
    <citation type="submission" date="2016-09" db="EMBL/GenBank/DDBJ databases">
        <title>The draft genome of Dichanthelium oligosanthes: A C3 panicoid grass species.</title>
        <authorList>
            <person name="Studer A.J."/>
            <person name="Schnable J.C."/>
            <person name="Brutnell T.P."/>
        </authorList>
    </citation>
    <scope>NUCLEOTIDE SEQUENCE [LARGE SCALE GENOMIC DNA]</scope>
    <source>
        <strain evidence="3">cv. Kellogg 1175</strain>
        <tissue evidence="2">Leaf</tissue>
    </source>
</reference>
<keyword evidence="1" id="KW-1133">Transmembrane helix</keyword>
<dbReference type="InterPro" id="IPR011990">
    <property type="entry name" value="TPR-like_helical_dom_sf"/>
</dbReference>
<accession>A0A1E5W0U3</accession>
<keyword evidence="3" id="KW-1185">Reference proteome</keyword>
<dbReference type="EMBL" id="LWDX02024314">
    <property type="protein sequence ID" value="OEL31016.1"/>
    <property type="molecule type" value="Genomic_DNA"/>
</dbReference>
<dbReference type="Proteomes" id="UP000095767">
    <property type="component" value="Unassembled WGS sequence"/>
</dbReference>
<dbReference type="GO" id="GO:0005778">
    <property type="term" value="C:peroxisomal membrane"/>
    <property type="evidence" value="ECO:0007669"/>
    <property type="project" value="TreeGrafter"/>
</dbReference>
<comment type="caution">
    <text evidence="2">The sequence shown here is derived from an EMBL/GenBank/DDBJ whole genome shotgun (WGS) entry which is preliminary data.</text>
</comment>
<feature type="transmembrane region" description="Helical" evidence="1">
    <location>
        <begin position="52"/>
        <end position="73"/>
    </location>
</feature>
<evidence type="ECO:0000256" key="1">
    <source>
        <dbReference type="SAM" id="Phobius"/>
    </source>
</evidence>
<dbReference type="PANTHER" id="PTHR13247">
    <property type="entry name" value="TETRATRICOPEPTIDE REPEAT PROTEIN 11 TPR REPEAT PROTEIN 11"/>
    <property type="match status" value="1"/>
</dbReference>
<dbReference type="STRING" id="888268.A0A1E5W0U3"/>
<gene>
    <name evidence="2" type="ORF">BAE44_0007965</name>
</gene>
<sequence length="76" mass="7852">MDAKIFDAVGAFFSSGENIPWCDRDVIAIQPNWGQALAPKKTVEGKIAKDGVIGIGIATTALGLLVGIAAAVARKN</sequence>
<dbReference type="Gene3D" id="1.25.40.10">
    <property type="entry name" value="Tetratricopeptide repeat domain"/>
    <property type="match status" value="1"/>
</dbReference>
<dbReference type="PANTHER" id="PTHR13247:SF11">
    <property type="entry name" value="MITOCHONDRIAL FISSION 1 PROTEIN"/>
    <property type="match status" value="1"/>
</dbReference>
<keyword evidence="1" id="KW-0472">Membrane</keyword>
<dbReference type="GO" id="GO:0000422">
    <property type="term" value="P:autophagy of mitochondrion"/>
    <property type="evidence" value="ECO:0007669"/>
    <property type="project" value="TreeGrafter"/>
</dbReference>
<name>A0A1E5W0U3_9POAL</name>
<keyword evidence="1" id="KW-0812">Transmembrane</keyword>
<evidence type="ECO:0000313" key="2">
    <source>
        <dbReference type="EMBL" id="OEL31016.1"/>
    </source>
</evidence>
<dbReference type="GO" id="GO:0005741">
    <property type="term" value="C:mitochondrial outer membrane"/>
    <property type="evidence" value="ECO:0007669"/>
    <property type="project" value="TreeGrafter"/>
</dbReference>
<evidence type="ECO:0000313" key="3">
    <source>
        <dbReference type="Proteomes" id="UP000095767"/>
    </source>
</evidence>
<dbReference type="AlphaFoldDB" id="A0A1E5W0U3"/>
<dbReference type="SUPFAM" id="SSF48452">
    <property type="entry name" value="TPR-like"/>
    <property type="match status" value="1"/>
</dbReference>
<dbReference type="GO" id="GO:0016559">
    <property type="term" value="P:peroxisome fission"/>
    <property type="evidence" value="ECO:0007669"/>
    <property type="project" value="TreeGrafter"/>
</dbReference>
<protein>
    <submittedName>
        <fullName evidence="2">Uncharacterized protein</fullName>
    </submittedName>
</protein>